<proteinExistence type="predicted"/>
<dbReference type="RefSeq" id="WP_058212985.1">
    <property type="nucleotide sequence ID" value="NZ_CP015902.2"/>
</dbReference>
<geneLocation type="plasmid" evidence="1">
    <name>pUC06D</name>
</geneLocation>
<organism evidence="3 4">
    <name type="scientific">Lactococcus lactis subsp. lactis</name>
    <name type="common">Streptococcus lactis</name>
    <dbReference type="NCBI Taxonomy" id="1360"/>
    <lineage>
        <taxon>Bacteria</taxon>
        <taxon>Bacillati</taxon>
        <taxon>Bacillota</taxon>
        <taxon>Bacilli</taxon>
        <taxon>Lactobacillales</taxon>
        <taxon>Streptococcaceae</taxon>
        <taxon>Lactococcus</taxon>
    </lineage>
</organism>
<evidence type="ECO:0000313" key="1">
    <source>
        <dbReference type="EMBL" id="ARE19543.1"/>
    </source>
</evidence>
<accession>A0A0V8EK89</accession>
<dbReference type="EMBL" id="CP015902">
    <property type="protein sequence ID" value="ARE19721.1"/>
    <property type="molecule type" value="Genomic_DNA"/>
</dbReference>
<evidence type="ECO:0000313" key="4">
    <source>
        <dbReference type="Proteomes" id="UP000052991"/>
    </source>
</evidence>
<reference evidence="1 5" key="2">
    <citation type="journal article" date="2017" name="BMC Genomics">
        <title>Comparative and functional genomics of the Lactococcus lactis taxon; insights into evolution and niche adaptation.</title>
        <authorList>
            <person name="Kelleher P."/>
            <person name="Bottacini F."/>
            <person name="Mahony J."/>
            <person name="Kilcawley K.N."/>
            <person name="van Sinderen D."/>
        </authorList>
    </citation>
    <scope>NUCLEOTIDE SEQUENCE [LARGE SCALE GENOMIC DNA]</scope>
    <source>
        <strain evidence="1 5">UC06</strain>
        <plasmid evidence="5">puc06c</plasmid>
    </source>
</reference>
<reference evidence="3" key="3">
    <citation type="journal article" date="2017" name="Genome Announc.">
        <title>Draft Genome Sequences of 24 Lactococcus lactis Strains.</title>
        <authorList>
            <person name="Backus L."/>
            <person name="Wels M."/>
            <person name="Boekhorst J."/>
            <person name="Dijkstra A.R."/>
            <person name="Beerthuyzen M."/>
            <person name="Kelly W.J."/>
            <person name="Siezen R.J."/>
            <person name="van Hijum S.A."/>
            <person name="Bachmann H."/>
        </authorList>
    </citation>
    <scope>NUCLEOTIDE SEQUENCE</scope>
    <source>
        <strain evidence="3">N42</strain>
    </source>
</reference>
<dbReference type="Proteomes" id="UP000192095">
    <property type="component" value="Chromosome"/>
</dbReference>
<reference evidence="1" key="4">
    <citation type="submission" date="2023-07" db="EMBL/GenBank/DDBJ databases">
        <authorList>
            <person name="McDonnell B."/>
        </authorList>
    </citation>
    <scope>NUCLEOTIDE SEQUENCE</scope>
    <source>
        <strain evidence="1">UC06</strain>
        <plasmid evidence="1">pUC06D</plasmid>
    </source>
</reference>
<dbReference type="AlphaFoldDB" id="A0A0V8EK89"/>
<evidence type="ECO:0000313" key="2">
    <source>
        <dbReference type="EMBL" id="ARE19721.1"/>
    </source>
</evidence>
<dbReference type="EMBL" id="CP016736">
    <property type="protein sequence ID" value="ARE19543.1"/>
    <property type="molecule type" value="Genomic_DNA"/>
</dbReference>
<gene>
    <name evidence="2" type="ORF">LLUC06_0173</name>
    <name evidence="1" type="ORF">LLUC06_04165</name>
    <name evidence="3" type="ORF">N42_1615</name>
</gene>
<dbReference type="PATRIC" id="fig|1360.116.peg.2021"/>
<sequence>MKLREIIKEIPDDDWLEIIEQSSINYRSFIGRAPKKYIVGEVLDYEALYIGEVKKNKNYQNHRFLVEDKFIEHSGR</sequence>
<dbReference type="Proteomes" id="UP000192095">
    <property type="component" value="Plasmid pUC06D"/>
</dbReference>
<geneLocation type="plasmid" evidence="5">
    <name>puc06c</name>
</geneLocation>
<evidence type="ECO:0000313" key="5">
    <source>
        <dbReference type="Proteomes" id="UP000192095"/>
    </source>
</evidence>
<dbReference type="EMBL" id="LKLW01000099">
    <property type="protein sequence ID" value="KSU26308.1"/>
    <property type="molecule type" value="Genomic_DNA"/>
</dbReference>
<evidence type="ECO:0000313" key="3">
    <source>
        <dbReference type="EMBL" id="KSU26308.1"/>
    </source>
</evidence>
<dbReference type="Proteomes" id="UP000052991">
    <property type="component" value="Unassembled WGS sequence"/>
</dbReference>
<keyword evidence="1" id="KW-0614">Plasmid</keyword>
<reference evidence="4" key="1">
    <citation type="submission" date="2015-10" db="EMBL/GenBank/DDBJ databases">
        <title>Draft Genome Sequences of 11 Lactococcus lactis subspecies cremoris strains.</title>
        <authorList>
            <person name="Wels M."/>
            <person name="Backus L."/>
            <person name="Boekhorst J."/>
            <person name="Dijkstra A."/>
            <person name="Beerthuizen M."/>
            <person name="Kelly W."/>
            <person name="Siezen R."/>
            <person name="Bachmann H."/>
            <person name="Van Hijum S."/>
        </authorList>
    </citation>
    <scope>NUCLEOTIDE SEQUENCE [LARGE SCALE GENOMIC DNA]</scope>
    <source>
        <strain evidence="4">N42</strain>
    </source>
</reference>
<name>A0A0V8EK89_LACLL</name>
<protein>
    <submittedName>
        <fullName evidence="3">Uncharacterized protein</fullName>
    </submittedName>
</protein>